<feature type="coiled-coil region" evidence="2">
    <location>
        <begin position="51"/>
        <end position="78"/>
    </location>
</feature>
<comment type="similarity">
    <text evidence="1">Belongs to the UPF0749 family.</text>
</comment>
<keyword evidence="3" id="KW-0812">Transmembrane</keyword>
<proteinExistence type="inferred from homology"/>
<dbReference type="Proteomes" id="UP001223586">
    <property type="component" value="Unassembled WGS sequence"/>
</dbReference>
<dbReference type="PANTHER" id="PTHR37313:SF2">
    <property type="entry name" value="UPF0749 PROTEIN YLXX"/>
    <property type="match status" value="1"/>
</dbReference>
<evidence type="ECO:0000313" key="4">
    <source>
        <dbReference type="EMBL" id="MDQ0177657.1"/>
    </source>
</evidence>
<sequence>MKKNKFSFFMITMIVGFMIAVQFQTVKEPKIRDTRDMWELREALAKERDLHSKLIEEIRFNEETIEKYETQRRGSKEEALKQTLQDLKIQAGLTEVKGPGVILTVEPLFAEWQGKSAPRISPELLKRLVNELNMYEAKEIAIDEKRLINTTVIRDINGETKMNGQSIRQIPFEIKVMTETKQAAKKLHNRMQISPVLDEFFVDNVTVDISQPLDSLIIPAYDDIIRIRDLEPVDEKGEK</sequence>
<feature type="transmembrane region" description="Helical" evidence="3">
    <location>
        <begin position="6"/>
        <end position="26"/>
    </location>
</feature>
<dbReference type="Pfam" id="PF05949">
    <property type="entry name" value="DUF881"/>
    <property type="match status" value="1"/>
</dbReference>
<evidence type="ECO:0000256" key="1">
    <source>
        <dbReference type="ARBA" id="ARBA00009108"/>
    </source>
</evidence>
<comment type="caution">
    <text evidence="4">The sequence shown here is derived from an EMBL/GenBank/DDBJ whole genome shotgun (WGS) entry which is preliminary data.</text>
</comment>
<dbReference type="InterPro" id="IPR010273">
    <property type="entry name" value="DUF881"/>
</dbReference>
<keyword evidence="3" id="KW-0472">Membrane</keyword>
<protein>
    <submittedName>
        <fullName evidence="4">Uncharacterized protein YlxW (UPF0749 family)</fullName>
    </submittedName>
</protein>
<organism evidence="4 5">
    <name type="scientific">Bacillus chungangensis</name>
    <dbReference type="NCBI Taxonomy" id="587633"/>
    <lineage>
        <taxon>Bacteria</taxon>
        <taxon>Bacillati</taxon>
        <taxon>Bacillota</taxon>
        <taxon>Bacilli</taxon>
        <taxon>Bacillales</taxon>
        <taxon>Bacillaceae</taxon>
        <taxon>Bacillus</taxon>
    </lineage>
</organism>
<dbReference type="Gene3D" id="3.30.70.1880">
    <property type="entry name" value="Protein of unknown function DUF881"/>
    <property type="match status" value="1"/>
</dbReference>
<reference evidence="4 5" key="1">
    <citation type="submission" date="2023-07" db="EMBL/GenBank/DDBJ databases">
        <title>Genomic Encyclopedia of Type Strains, Phase IV (KMG-IV): sequencing the most valuable type-strain genomes for metagenomic binning, comparative biology and taxonomic classification.</title>
        <authorList>
            <person name="Goeker M."/>
        </authorList>
    </citation>
    <scope>NUCLEOTIDE SEQUENCE [LARGE SCALE GENOMIC DNA]</scope>
    <source>
        <strain evidence="4 5">DSM 23837</strain>
    </source>
</reference>
<name>A0ABT9WWS1_9BACI</name>
<gene>
    <name evidence="4" type="ORF">J2S08_003538</name>
</gene>
<evidence type="ECO:0000256" key="2">
    <source>
        <dbReference type="SAM" id="Coils"/>
    </source>
</evidence>
<dbReference type="RefSeq" id="WP_307231834.1">
    <property type="nucleotide sequence ID" value="NZ_JAUSTT010000025.1"/>
</dbReference>
<accession>A0ABT9WWS1</accession>
<keyword evidence="3" id="KW-1133">Transmembrane helix</keyword>
<dbReference type="PANTHER" id="PTHR37313">
    <property type="entry name" value="UPF0749 PROTEIN RV1825"/>
    <property type="match status" value="1"/>
</dbReference>
<keyword evidence="5" id="KW-1185">Reference proteome</keyword>
<evidence type="ECO:0000313" key="5">
    <source>
        <dbReference type="Proteomes" id="UP001223586"/>
    </source>
</evidence>
<keyword evidence="2" id="KW-0175">Coiled coil</keyword>
<dbReference type="EMBL" id="JAUSTT010000025">
    <property type="protein sequence ID" value="MDQ0177657.1"/>
    <property type="molecule type" value="Genomic_DNA"/>
</dbReference>
<evidence type="ECO:0000256" key="3">
    <source>
        <dbReference type="SAM" id="Phobius"/>
    </source>
</evidence>